<evidence type="ECO:0000313" key="1">
    <source>
        <dbReference type="EMBL" id="KAF3534648.1"/>
    </source>
</evidence>
<proteinExistence type="predicted"/>
<accession>A0ABQ7BQV4</accession>
<organism evidence="1 2">
    <name type="scientific">Brassica cretica</name>
    <name type="common">Mustard</name>
    <dbReference type="NCBI Taxonomy" id="69181"/>
    <lineage>
        <taxon>Eukaryota</taxon>
        <taxon>Viridiplantae</taxon>
        <taxon>Streptophyta</taxon>
        <taxon>Embryophyta</taxon>
        <taxon>Tracheophyta</taxon>
        <taxon>Spermatophyta</taxon>
        <taxon>Magnoliopsida</taxon>
        <taxon>eudicotyledons</taxon>
        <taxon>Gunneridae</taxon>
        <taxon>Pentapetalae</taxon>
        <taxon>rosids</taxon>
        <taxon>malvids</taxon>
        <taxon>Brassicales</taxon>
        <taxon>Brassicaceae</taxon>
        <taxon>Brassiceae</taxon>
        <taxon>Brassica</taxon>
    </lineage>
</organism>
<dbReference type="Proteomes" id="UP000266723">
    <property type="component" value="Unassembled WGS sequence"/>
</dbReference>
<sequence>MGLIRLGSFYDSWRNIALSSASIKGATAFEVLVVRKVSTEFIGFDTILLSQGLLWTAFPKDYPEPFSLGQSQYCDQAVGWSQGTHSLSEPYSPSSKHHLGRGEETTEGEEMVSWFSSWASKHCPDAKHMNVGSDTQLRQLFFGGITNR</sequence>
<keyword evidence="2" id="KW-1185">Reference proteome</keyword>
<protein>
    <submittedName>
        <fullName evidence="1">Uncharacterized protein</fullName>
    </submittedName>
</protein>
<gene>
    <name evidence="1" type="ORF">DY000_02042780</name>
</gene>
<dbReference type="EMBL" id="QGKV02001507">
    <property type="protein sequence ID" value="KAF3534648.1"/>
    <property type="molecule type" value="Genomic_DNA"/>
</dbReference>
<comment type="caution">
    <text evidence="1">The sequence shown here is derived from an EMBL/GenBank/DDBJ whole genome shotgun (WGS) entry which is preliminary data.</text>
</comment>
<evidence type="ECO:0000313" key="2">
    <source>
        <dbReference type="Proteomes" id="UP000266723"/>
    </source>
</evidence>
<reference evidence="1 2" key="1">
    <citation type="journal article" date="2020" name="BMC Genomics">
        <title>Intraspecific diversification of the crop wild relative Brassica cretica Lam. using demographic model selection.</title>
        <authorList>
            <person name="Kioukis A."/>
            <person name="Michalopoulou V.A."/>
            <person name="Briers L."/>
            <person name="Pirintsos S."/>
            <person name="Studholme D.J."/>
            <person name="Pavlidis P."/>
            <person name="Sarris P.F."/>
        </authorList>
    </citation>
    <scope>NUCLEOTIDE SEQUENCE [LARGE SCALE GENOMIC DNA]</scope>
    <source>
        <strain evidence="2">cv. PFS-1207/04</strain>
    </source>
</reference>
<name>A0ABQ7BQV4_BRACR</name>